<feature type="compositionally biased region" description="Low complexity" evidence="1">
    <location>
        <begin position="401"/>
        <end position="423"/>
    </location>
</feature>
<organism evidence="3 4">
    <name type="scientific">Lucilia cuprina</name>
    <name type="common">Green bottle fly</name>
    <name type="synonym">Australian sheep blowfly</name>
    <dbReference type="NCBI Taxonomy" id="7375"/>
    <lineage>
        <taxon>Eukaryota</taxon>
        <taxon>Metazoa</taxon>
        <taxon>Ecdysozoa</taxon>
        <taxon>Arthropoda</taxon>
        <taxon>Hexapoda</taxon>
        <taxon>Insecta</taxon>
        <taxon>Pterygota</taxon>
        <taxon>Neoptera</taxon>
        <taxon>Endopterygota</taxon>
        <taxon>Diptera</taxon>
        <taxon>Brachycera</taxon>
        <taxon>Muscomorpha</taxon>
        <taxon>Oestroidea</taxon>
        <taxon>Calliphoridae</taxon>
        <taxon>Luciliinae</taxon>
        <taxon>Lucilia</taxon>
    </lineage>
</organism>
<feature type="compositionally biased region" description="Low complexity" evidence="1">
    <location>
        <begin position="204"/>
        <end position="215"/>
    </location>
</feature>
<keyword evidence="4" id="KW-1185">Reference proteome</keyword>
<dbReference type="OrthoDB" id="6152242at2759"/>
<protein>
    <recommendedName>
        <fullName evidence="2">MADF domain-containing protein</fullName>
    </recommendedName>
</protein>
<evidence type="ECO:0000313" key="4">
    <source>
        <dbReference type="Proteomes" id="UP000037069"/>
    </source>
</evidence>
<sequence>MMDKFLPQVAAVSAQQQQQQQQQAAQNQSSKSFSVSEEHRHYLKVFIQTYHNLPILWDTSLRDYTNRDKRADAYQTLVPIYRYLKRDATLEDVKKKINTLRTNYRKELKVVEAARKQGNHYQPRCWTFYELDFLRNAEKFLAIDTSIIKHETSTSSTTPSAYNNFSESAHAGHFLDNAPYGYLMGKGNTSPMSITEMFHKSFGQQNNNNNNNQQQRVETNSNHTTPSLGLPGGIQSHLSTPNNTTPYQTPTAAVSANANKRLKTTTPSSPPDEMLNMACDYLSSTYPEEESIARTWTHKLKRLPRDQRLLAEKFINDILFEAESGSLHRGSMQLNALEPYVRFEESQNDDSSQEKPQSPNVLPNNTTSTNTAQSLEPTPNETNTTHHSPLAVGNMLINDGSTASASNDTDNNSRNTSAFSSYN</sequence>
<feature type="compositionally biased region" description="Low complexity" evidence="1">
    <location>
        <begin position="240"/>
        <end position="249"/>
    </location>
</feature>
<feature type="region of interest" description="Disordered" evidence="1">
    <location>
        <begin position="202"/>
        <end position="249"/>
    </location>
</feature>
<accession>A0A0L0CCF2</accession>
<feature type="domain" description="MADF" evidence="2">
    <location>
        <begin position="45"/>
        <end position="139"/>
    </location>
</feature>
<reference evidence="3 4" key="1">
    <citation type="journal article" date="2015" name="Nat. Commun.">
        <title>Lucilia cuprina genome unlocks parasitic fly biology to underpin future interventions.</title>
        <authorList>
            <person name="Anstead C.A."/>
            <person name="Korhonen P.K."/>
            <person name="Young N.D."/>
            <person name="Hall R.S."/>
            <person name="Jex A.R."/>
            <person name="Murali S.C."/>
            <person name="Hughes D.S."/>
            <person name="Lee S.F."/>
            <person name="Perry T."/>
            <person name="Stroehlein A.J."/>
            <person name="Ansell B.R."/>
            <person name="Breugelmans B."/>
            <person name="Hofmann A."/>
            <person name="Qu J."/>
            <person name="Dugan S."/>
            <person name="Lee S.L."/>
            <person name="Chao H."/>
            <person name="Dinh H."/>
            <person name="Han Y."/>
            <person name="Doddapaneni H.V."/>
            <person name="Worley K.C."/>
            <person name="Muzny D.M."/>
            <person name="Ioannidis P."/>
            <person name="Waterhouse R.M."/>
            <person name="Zdobnov E.M."/>
            <person name="James P.J."/>
            <person name="Bagnall N.H."/>
            <person name="Kotze A.C."/>
            <person name="Gibbs R.A."/>
            <person name="Richards S."/>
            <person name="Batterham P."/>
            <person name="Gasser R.B."/>
        </authorList>
    </citation>
    <scope>NUCLEOTIDE SEQUENCE [LARGE SCALE GENOMIC DNA]</scope>
    <source>
        <strain evidence="3 4">LS</strain>
        <tissue evidence="3">Full body</tissue>
    </source>
</reference>
<dbReference type="OMA" id="YVRYEEP"/>
<dbReference type="EMBL" id="JRES01000685">
    <property type="protein sequence ID" value="KNC29139.1"/>
    <property type="molecule type" value="Genomic_DNA"/>
</dbReference>
<gene>
    <name evidence="3" type="ORF">FF38_13603</name>
</gene>
<dbReference type="Proteomes" id="UP000037069">
    <property type="component" value="Unassembled WGS sequence"/>
</dbReference>
<evidence type="ECO:0000313" key="3">
    <source>
        <dbReference type="EMBL" id="KNC29139.1"/>
    </source>
</evidence>
<evidence type="ECO:0000259" key="2">
    <source>
        <dbReference type="PROSITE" id="PS51029"/>
    </source>
</evidence>
<comment type="caution">
    <text evidence="3">The sequence shown here is derived from an EMBL/GenBank/DDBJ whole genome shotgun (WGS) entry which is preliminary data.</text>
</comment>
<dbReference type="AlphaFoldDB" id="A0A0L0CCF2"/>
<dbReference type="SMART" id="SM00595">
    <property type="entry name" value="MADF"/>
    <property type="match status" value="1"/>
</dbReference>
<dbReference type="PANTHER" id="PTHR21505:SF8">
    <property type="entry name" value="DPT-YFP REPRESSOR BY OVEREXPRESSION, ISOFORM D-RELATED"/>
    <property type="match status" value="1"/>
</dbReference>
<evidence type="ECO:0000256" key="1">
    <source>
        <dbReference type="SAM" id="MobiDB-lite"/>
    </source>
</evidence>
<dbReference type="PANTHER" id="PTHR21505">
    <property type="entry name" value="MADF DOMAIN-CONTAINING PROTEIN-RELATED"/>
    <property type="match status" value="1"/>
</dbReference>
<feature type="region of interest" description="Disordered" evidence="1">
    <location>
        <begin position="343"/>
        <end position="423"/>
    </location>
</feature>
<dbReference type="Pfam" id="PF10545">
    <property type="entry name" value="MADF_DNA_bdg"/>
    <property type="match status" value="1"/>
</dbReference>
<proteinExistence type="predicted"/>
<dbReference type="PROSITE" id="PS51029">
    <property type="entry name" value="MADF"/>
    <property type="match status" value="1"/>
</dbReference>
<feature type="compositionally biased region" description="Polar residues" evidence="1">
    <location>
        <begin position="354"/>
        <end position="387"/>
    </location>
</feature>
<feature type="compositionally biased region" description="Polar residues" evidence="1">
    <location>
        <begin position="216"/>
        <end position="227"/>
    </location>
</feature>
<name>A0A0L0CCF2_LUCCU</name>
<dbReference type="InterPro" id="IPR006578">
    <property type="entry name" value="MADF-dom"/>
</dbReference>